<proteinExistence type="predicted"/>
<accession>A0A8S1UXY9</accession>
<feature type="transmembrane region" description="Helical" evidence="2">
    <location>
        <begin position="35"/>
        <end position="52"/>
    </location>
</feature>
<feature type="transmembrane region" description="Helical" evidence="2">
    <location>
        <begin position="297"/>
        <end position="313"/>
    </location>
</feature>
<dbReference type="InterPro" id="IPR052994">
    <property type="entry name" value="Tiny_macrocysts_regulators"/>
</dbReference>
<evidence type="ECO:0000313" key="4">
    <source>
        <dbReference type="Proteomes" id="UP000689195"/>
    </source>
</evidence>
<sequence>MRQIIKKEDSNFLNQIVCNMLQINDQFYCYEPFKIFIFIVSMCQPVFYLYYYDYDQFQEKIPNTTIQQMIFYFFRPEILLFKYFPNIVILIIPYIILVIIFIAKLGIIFNLANENQRYSNKQKNPSILKNMFITFTSYYQQLLCIILHYPIQTLLICSISNTLKQFQNQNSAYFALLLFGIIIFFIIEIETLLNLFICFPSSNFHIKGFEKSLVTSLDIIIYAIELLQIILFGTIIKQEFSQFAQIALTLIIALLKIINQLMYQGYIYKTQRIILYFINSMIISYSCYAFINLKNNSIIIWPLLASIILYIDYQYQINSIYSIFINTKQPITMYVYQLIKFSNNCYQNEIQPFQNSLIWSQHKAKCSNVTCSCKDQTFNILDVKQANIITEQIFKQFIYTKIKHITKQIYENRNIHNLDTAFYEIAQATLFMRQGFVLIAIKNYNRFLNNSSNDYRVRVISSEKSLTNRPQKKIKQSQVDSQIQDIINNQHKKVLKYDVINRNFQVSTLKLIKIQYLLKQAQVYLNENFTNAICTAQQLQMSEYLNFYLKSEFQMDDLVQMIIKIIKLKIEFYTYLLKCDAMNADKIFIYKMKYFTQVLDLEEKLLQKYEAYQSIKMKQMIIFFYSRIYNSYQKAQKFKQINNNQQQKYIFSNQVIDFYSDKIMYVLFQLQDDLQNLRIKSHSSNFLKIIGRQPNEHLIQFNDILPEFIREEHPAMVQRFVQTGKARYYRNLSLTFVKQQNGLSKQMEQTFDTVTLLNDNRVVFASIIQDVLEQKAYLLVNVNGLLSGMTFMCLRKLGFSEEDILNIDEFYSFYEVEINQIIPVFNNIPWSELQEQKLDNVKFLFVDILQFQRENYSKSSIENHSQLGRVWQDSRYTKEYAANLFIMKREIFGFYYFIIELESAHLIESSHQNNAVFSCTQFKQTQHNAESAIFDIDSIILSIDEGAAKHVNTLNIQERENYSIALKELSKQQDFDKIYQVMLSPNNSVSNLIDKSQNMINTVQRHNSSFQQEYYCQQPAFYNAEASSKEKHPQLQQVQKQDDLQQQQSESSLGSIKRPIYMKKFEIIDSFYSNFNFSQQQIMVFFIIFTLIVFGIFSVIILSLLSNDLQTKIQEIEMLSFQADIVAPYDRYLAIRAQIYYYQGLYTAKKISQQQTSDLVEPLYSIIGVCYNELKQNTYISLLESDLKEFFKDVYTNTFFMGMTDKIIYSKNITFREFTHQLLNYQYDFKIIFDKRIPTKGCPCQVFQFSNYFNLQDNLELMSQQILEFSRDKGTQIIDKWITIWIVFIVVCFVLSLLIYYLKTGILFQYDTIMEIITHITEQSILKETEKHKILLNNLLSQTDYINSYQLELQTEIQQNIQNKGENDVLRKNKRKILIRASKFRSIIFSFVIFVIFLIYSCLITFQTQSFLNKYQSTADFYKLIADLSFRSGNMFLYREMFMLWGNLTYLNKTDGLRLYNLIDIAQSKIMEYVDQAPRINLETLLVPENFYEFFLTVQNTDVCNFLDENYKRVLTPYCLKSFDGSLMKGMLPALTYIHQTIITQQAINNFTYRAEDILYEVEGGQVASRVFSFMNENLQKGIINKTESFNYQNQLLSIFFLIALGIICFYVVNFHYTNLKQHLQLIKFGVLMIPQSDILKNDFFERYLKQIELKLGYKL</sequence>
<feature type="transmembrane region" description="Helical" evidence="2">
    <location>
        <begin position="1384"/>
        <end position="1406"/>
    </location>
</feature>
<name>A0A8S1UXY9_9CILI</name>
<feature type="region of interest" description="Disordered" evidence="1">
    <location>
        <begin position="1032"/>
        <end position="1051"/>
    </location>
</feature>
<keyword evidence="2" id="KW-0812">Transmembrane</keyword>
<dbReference type="PANTHER" id="PTHR31600">
    <property type="entry name" value="TINY MACROCYSTS PROTEIN B-RELATED"/>
    <property type="match status" value="1"/>
</dbReference>
<feature type="transmembrane region" description="Helical" evidence="2">
    <location>
        <begin position="171"/>
        <end position="199"/>
    </location>
</feature>
<feature type="transmembrane region" description="Helical" evidence="2">
    <location>
        <begin position="83"/>
        <end position="111"/>
    </location>
</feature>
<reference evidence="3" key="1">
    <citation type="submission" date="2021-01" db="EMBL/GenBank/DDBJ databases">
        <authorList>
            <consortium name="Genoscope - CEA"/>
            <person name="William W."/>
        </authorList>
    </citation>
    <scope>NUCLEOTIDE SEQUENCE</scope>
</reference>
<keyword evidence="4" id="KW-1185">Reference proteome</keyword>
<feature type="transmembrane region" description="Helical" evidence="2">
    <location>
        <begin position="219"/>
        <end position="236"/>
    </location>
</feature>
<dbReference type="OrthoDB" id="299008at2759"/>
<gene>
    <name evidence="3" type="ORF">PPENT_87.1.T0500174</name>
</gene>
<dbReference type="PANTHER" id="PTHR31600:SF2">
    <property type="entry name" value="GAMETE ENRICHED GENE 10 PROTEIN-RELATED"/>
    <property type="match status" value="1"/>
</dbReference>
<evidence type="ECO:0000256" key="2">
    <source>
        <dbReference type="SAM" id="Phobius"/>
    </source>
</evidence>
<feature type="transmembrane region" description="Helical" evidence="2">
    <location>
        <begin position="1596"/>
        <end position="1617"/>
    </location>
</feature>
<comment type="caution">
    <text evidence="3">The sequence shown here is derived from an EMBL/GenBank/DDBJ whole genome shotgun (WGS) entry which is preliminary data.</text>
</comment>
<evidence type="ECO:0000313" key="3">
    <source>
        <dbReference type="EMBL" id="CAD8169127.1"/>
    </source>
</evidence>
<feature type="compositionally biased region" description="Low complexity" evidence="1">
    <location>
        <begin position="1034"/>
        <end position="1048"/>
    </location>
</feature>
<dbReference type="Proteomes" id="UP000689195">
    <property type="component" value="Unassembled WGS sequence"/>
</dbReference>
<feature type="transmembrane region" description="Helical" evidence="2">
    <location>
        <begin position="1281"/>
        <end position="1302"/>
    </location>
</feature>
<protein>
    <recommendedName>
        <fullName evidence="5">PAS domain-containing protein</fullName>
    </recommendedName>
</protein>
<evidence type="ECO:0008006" key="5">
    <source>
        <dbReference type="Google" id="ProtNLM"/>
    </source>
</evidence>
<organism evidence="3 4">
    <name type="scientific">Paramecium pentaurelia</name>
    <dbReference type="NCBI Taxonomy" id="43138"/>
    <lineage>
        <taxon>Eukaryota</taxon>
        <taxon>Sar</taxon>
        <taxon>Alveolata</taxon>
        <taxon>Ciliophora</taxon>
        <taxon>Intramacronucleata</taxon>
        <taxon>Oligohymenophorea</taxon>
        <taxon>Peniculida</taxon>
        <taxon>Parameciidae</taxon>
        <taxon>Paramecium</taxon>
    </lineage>
</organism>
<dbReference type="EMBL" id="CAJJDO010000050">
    <property type="protein sequence ID" value="CAD8169127.1"/>
    <property type="molecule type" value="Genomic_DNA"/>
</dbReference>
<keyword evidence="2" id="KW-0472">Membrane</keyword>
<feature type="transmembrane region" description="Helical" evidence="2">
    <location>
        <begin position="1082"/>
        <end position="1105"/>
    </location>
</feature>
<feature type="transmembrane region" description="Helical" evidence="2">
    <location>
        <begin position="273"/>
        <end position="291"/>
    </location>
</feature>
<keyword evidence="2" id="KW-1133">Transmembrane helix</keyword>
<feature type="transmembrane region" description="Helical" evidence="2">
    <location>
        <begin position="242"/>
        <end position="261"/>
    </location>
</feature>
<evidence type="ECO:0000256" key="1">
    <source>
        <dbReference type="SAM" id="MobiDB-lite"/>
    </source>
</evidence>